<name>A0ACB9PD32_BAUVA</name>
<evidence type="ECO:0000313" key="2">
    <source>
        <dbReference type="Proteomes" id="UP000828941"/>
    </source>
</evidence>
<protein>
    <submittedName>
        <fullName evidence="1">Uncharacterized protein</fullName>
    </submittedName>
</protein>
<gene>
    <name evidence="1" type="ORF">L6164_007580</name>
</gene>
<accession>A0ACB9PD32</accession>
<proteinExistence type="predicted"/>
<evidence type="ECO:0000313" key="1">
    <source>
        <dbReference type="EMBL" id="KAI4346707.1"/>
    </source>
</evidence>
<dbReference type="Proteomes" id="UP000828941">
    <property type="component" value="Chromosome 4"/>
</dbReference>
<organism evidence="1 2">
    <name type="scientific">Bauhinia variegata</name>
    <name type="common">Purple orchid tree</name>
    <name type="synonym">Phanera variegata</name>
    <dbReference type="NCBI Taxonomy" id="167791"/>
    <lineage>
        <taxon>Eukaryota</taxon>
        <taxon>Viridiplantae</taxon>
        <taxon>Streptophyta</taxon>
        <taxon>Embryophyta</taxon>
        <taxon>Tracheophyta</taxon>
        <taxon>Spermatophyta</taxon>
        <taxon>Magnoliopsida</taxon>
        <taxon>eudicotyledons</taxon>
        <taxon>Gunneridae</taxon>
        <taxon>Pentapetalae</taxon>
        <taxon>rosids</taxon>
        <taxon>fabids</taxon>
        <taxon>Fabales</taxon>
        <taxon>Fabaceae</taxon>
        <taxon>Cercidoideae</taxon>
        <taxon>Cercideae</taxon>
        <taxon>Bauhiniinae</taxon>
        <taxon>Bauhinia</taxon>
    </lineage>
</organism>
<dbReference type="EMBL" id="CM039429">
    <property type="protein sequence ID" value="KAI4346707.1"/>
    <property type="molecule type" value="Genomic_DNA"/>
</dbReference>
<reference evidence="1 2" key="1">
    <citation type="journal article" date="2022" name="DNA Res.">
        <title>Chromosomal-level genome assembly of the orchid tree Bauhinia variegata (Leguminosae; Cercidoideae) supports the allotetraploid origin hypothesis of Bauhinia.</title>
        <authorList>
            <person name="Zhong Y."/>
            <person name="Chen Y."/>
            <person name="Zheng D."/>
            <person name="Pang J."/>
            <person name="Liu Y."/>
            <person name="Luo S."/>
            <person name="Meng S."/>
            <person name="Qian L."/>
            <person name="Wei D."/>
            <person name="Dai S."/>
            <person name="Zhou R."/>
        </authorList>
    </citation>
    <scope>NUCLEOTIDE SEQUENCE [LARGE SCALE GENOMIC DNA]</scope>
    <source>
        <strain evidence="1">BV-YZ2020</strain>
    </source>
</reference>
<keyword evidence="2" id="KW-1185">Reference proteome</keyword>
<sequence length="366" mass="41155">MGILPKCFGFSDSEHTSSSTHANQFKTQIEELCHRFSLSQLRKSTNNFDKSQLIGRGYFSTVYKGCLHAATGTTDQTIAIKRMETTSSQRIPNKSDLDKEFKNEIELLCQIRHPNVISLIGFCNEKDEKILVYEYMPNGSLFDQLRREGKFSNIEPLSWKKRLQICIGAARGLHYLHTGVKRTIFHRDMKASNILLDQNWVPKLADFSLSLRGPHSMPAAKPTTGVHCTLAGTVGFIAPECYRESMFTDRSDVYSFGMVLLQVVSGKTLDVIVGMVDKSKLYSKSLASEVFDIVERGKGSEIIDPFLKGQIARECWKMFMDIADSCTVPDAADQRPTMGEVELELERALELQEEADASASGDYMIF</sequence>
<comment type="caution">
    <text evidence="1">The sequence shown here is derived from an EMBL/GenBank/DDBJ whole genome shotgun (WGS) entry which is preliminary data.</text>
</comment>